<name>A0A7W3MXJ9_9ACTN</name>
<accession>A0A7W3MXJ9</accession>
<dbReference type="AlphaFoldDB" id="A0A7W3MXJ9"/>
<reference evidence="1 2" key="1">
    <citation type="submission" date="2020-08" db="EMBL/GenBank/DDBJ databases">
        <title>Sequencing the genomes of 1000 actinobacteria strains.</title>
        <authorList>
            <person name="Klenk H.-P."/>
        </authorList>
    </citation>
    <scope>NUCLEOTIDE SEQUENCE [LARGE SCALE GENOMIC DNA]</scope>
    <source>
        <strain evidence="1 2">DSM 45823</strain>
    </source>
</reference>
<keyword evidence="2" id="KW-1185">Reference proteome</keyword>
<proteinExistence type="predicted"/>
<comment type="caution">
    <text evidence="1">The sequence shown here is derived from an EMBL/GenBank/DDBJ whole genome shotgun (WGS) entry which is preliminary data.</text>
</comment>
<dbReference type="EMBL" id="JACJII010000001">
    <property type="protein sequence ID" value="MBA9003667.1"/>
    <property type="molecule type" value="Genomic_DNA"/>
</dbReference>
<gene>
    <name evidence="1" type="ORF">HNR21_002549</name>
</gene>
<dbReference type="Proteomes" id="UP000539313">
    <property type="component" value="Unassembled WGS sequence"/>
</dbReference>
<protein>
    <submittedName>
        <fullName evidence="1">Uncharacterized protein</fullName>
    </submittedName>
</protein>
<organism evidence="1 2">
    <name type="scientific">Thermomonospora cellulosilytica</name>
    <dbReference type="NCBI Taxonomy" id="1411118"/>
    <lineage>
        <taxon>Bacteria</taxon>
        <taxon>Bacillati</taxon>
        <taxon>Actinomycetota</taxon>
        <taxon>Actinomycetes</taxon>
        <taxon>Streptosporangiales</taxon>
        <taxon>Thermomonosporaceae</taxon>
        <taxon>Thermomonospora</taxon>
    </lineage>
</organism>
<sequence length="56" mass="6372">MVTRRRAATREELEQILAERGIDQDTARPVLDALTDLAGQPVEDLVRVRIEIDEEV</sequence>
<evidence type="ECO:0000313" key="2">
    <source>
        <dbReference type="Proteomes" id="UP000539313"/>
    </source>
</evidence>
<dbReference type="RefSeq" id="WP_182705351.1">
    <property type="nucleotide sequence ID" value="NZ_JACJII010000001.1"/>
</dbReference>
<evidence type="ECO:0000313" key="1">
    <source>
        <dbReference type="EMBL" id="MBA9003667.1"/>
    </source>
</evidence>